<dbReference type="SUPFAM" id="SSF81383">
    <property type="entry name" value="F-box domain"/>
    <property type="match status" value="1"/>
</dbReference>
<evidence type="ECO:0000313" key="3">
    <source>
        <dbReference type="Proteomes" id="UP001362999"/>
    </source>
</evidence>
<dbReference type="EMBL" id="JAWWNJ010000131">
    <property type="protein sequence ID" value="KAK6987544.1"/>
    <property type="molecule type" value="Genomic_DNA"/>
</dbReference>
<evidence type="ECO:0008006" key="4">
    <source>
        <dbReference type="Google" id="ProtNLM"/>
    </source>
</evidence>
<feature type="chain" id="PRO_5043362232" description="F-box domain-containing protein" evidence="1">
    <location>
        <begin position="22"/>
        <end position="524"/>
    </location>
</feature>
<organism evidence="2 3">
    <name type="scientific">Favolaschia claudopus</name>
    <dbReference type="NCBI Taxonomy" id="2862362"/>
    <lineage>
        <taxon>Eukaryota</taxon>
        <taxon>Fungi</taxon>
        <taxon>Dikarya</taxon>
        <taxon>Basidiomycota</taxon>
        <taxon>Agaricomycotina</taxon>
        <taxon>Agaricomycetes</taxon>
        <taxon>Agaricomycetidae</taxon>
        <taxon>Agaricales</taxon>
        <taxon>Marasmiineae</taxon>
        <taxon>Mycenaceae</taxon>
        <taxon>Favolaschia</taxon>
    </lineage>
</organism>
<keyword evidence="3" id="KW-1185">Reference proteome</keyword>
<gene>
    <name evidence="2" type="ORF">R3P38DRAFT_3450274</name>
</gene>
<dbReference type="Proteomes" id="UP001362999">
    <property type="component" value="Unassembled WGS sequence"/>
</dbReference>
<accession>A0AAV9ZMA2</accession>
<protein>
    <recommendedName>
        <fullName evidence="4">F-box domain-containing protein</fullName>
    </recommendedName>
</protein>
<name>A0AAV9ZMA2_9AGAR</name>
<keyword evidence="1" id="KW-0732">Signal</keyword>
<dbReference type="InterPro" id="IPR036047">
    <property type="entry name" value="F-box-like_dom_sf"/>
</dbReference>
<dbReference type="SUPFAM" id="SSF52047">
    <property type="entry name" value="RNI-like"/>
    <property type="match status" value="1"/>
</dbReference>
<dbReference type="Gene3D" id="3.80.10.10">
    <property type="entry name" value="Ribonuclease Inhibitor"/>
    <property type="match status" value="1"/>
</dbReference>
<evidence type="ECO:0000313" key="2">
    <source>
        <dbReference type="EMBL" id="KAK6987544.1"/>
    </source>
</evidence>
<reference evidence="2 3" key="1">
    <citation type="journal article" date="2024" name="J Genomics">
        <title>Draft genome sequencing and assembly of Favolaschia claudopus CIRM-BRFM 2984 isolated from oak limbs.</title>
        <authorList>
            <person name="Navarro D."/>
            <person name="Drula E."/>
            <person name="Chaduli D."/>
            <person name="Cazenave R."/>
            <person name="Ahrendt S."/>
            <person name="Wang J."/>
            <person name="Lipzen A."/>
            <person name="Daum C."/>
            <person name="Barry K."/>
            <person name="Grigoriev I.V."/>
            <person name="Favel A."/>
            <person name="Rosso M.N."/>
            <person name="Martin F."/>
        </authorList>
    </citation>
    <scope>NUCLEOTIDE SEQUENCE [LARGE SCALE GENOMIC DNA]</scope>
    <source>
        <strain evidence="2 3">CIRM-BRFM 2984</strain>
    </source>
</reference>
<evidence type="ECO:0000256" key="1">
    <source>
        <dbReference type="SAM" id="SignalP"/>
    </source>
</evidence>
<feature type="signal peptide" evidence="1">
    <location>
        <begin position="1"/>
        <end position="21"/>
    </location>
</feature>
<comment type="caution">
    <text evidence="2">The sequence shown here is derived from an EMBL/GenBank/DDBJ whole genome shotgun (WGS) entry which is preliminary data.</text>
</comment>
<dbReference type="AlphaFoldDB" id="A0AAV9ZMA2"/>
<proteinExistence type="predicted"/>
<sequence length="524" mass="58831">MHQPIRYLTLLPIEIWTLCWSLCSLRQQRRLSLVCKPFRSITLPILFHHLSFDAGVDVAVFCMEKEDRIRRLRSMHRTAVRLEKLTQYYSQLQPALAPFVKSWTVVLGYQERYRIDNIGLSEALHTRIYESFGKVLTLCYNLSAVHLKRLKMDTMLLSTVLSLPKLQHLTLDTRESTIVDTGGVLPRKTMLRSLDLSQDYLLREGFAEIDLPILAHLTLHSVTEQESFFQHVAERFTRLETLTVDSIQGSDFPVIKTNSLPILRALTGPPTMITSLAPNRPITRVSIGNSTSTPASLLQTCAALSRSSVAVRTLHLPELHFIPQFLPWQSNSNSDGVNINPLHDFLTQIASLLPDLTELVLELPDPRPGFSCGYFGGGLNIDSELVGVDELPILCDDTAFDGLPEHEVSDDEGDASDPATNTDGSIILFDESLGEIKIDFWQHDVFLYQISPSSIPLPRSIEILHLHASWVGIPLALAAQERAVESLATAYPTLREVQLGLRRNSTWRRAGLSESLRRVVVKSS</sequence>
<dbReference type="InterPro" id="IPR032675">
    <property type="entry name" value="LRR_dom_sf"/>
</dbReference>